<dbReference type="EMBL" id="LR134162">
    <property type="protein sequence ID" value="VEB05098.1"/>
    <property type="molecule type" value="Genomic_DNA"/>
</dbReference>
<dbReference type="AlphaFoldDB" id="A0A3S4H339"/>
<reference evidence="1 2" key="1">
    <citation type="submission" date="2018-12" db="EMBL/GenBank/DDBJ databases">
        <authorList>
            <consortium name="Pathogen Informatics"/>
        </authorList>
    </citation>
    <scope>NUCLEOTIDE SEQUENCE [LARGE SCALE GENOMIC DNA]</scope>
    <source>
        <strain evidence="1 2">NCTC13635</strain>
    </source>
</reference>
<gene>
    <name evidence="1" type="ORF">NCTC13635_04967</name>
</gene>
<accession>A0A3S4H339</accession>
<sequence>MAMTFIARIFNQRTASLAVRTGLLYRKKALAHLHLACAMTGRTGLRFAAGLGAAAVADVALFQRRNTDLFSDAAHRFFQRQLHVVTEIGAACRALTTTPAAKDIAENIAKDIAEVRTAAKTAAAAHAALFEGRVAVLIVGRTLLGISQDFIRFFDFFKFGFSLFITPGCGPGDISWPGAYKPF</sequence>
<evidence type="ECO:0000313" key="2">
    <source>
        <dbReference type="Proteomes" id="UP000282433"/>
    </source>
</evidence>
<dbReference type="Proteomes" id="UP000282433">
    <property type="component" value="Chromosome"/>
</dbReference>
<protein>
    <submittedName>
        <fullName evidence="1">Uncharacterized protein</fullName>
    </submittedName>
</protein>
<organism evidence="1 2">
    <name type="scientific">Klebsiella pneumoniae</name>
    <dbReference type="NCBI Taxonomy" id="573"/>
    <lineage>
        <taxon>Bacteria</taxon>
        <taxon>Pseudomonadati</taxon>
        <taxon>Pseudomonadota</taxon>
        <taxon>Gammaproteobacteria</taxon>
        <taxon>Enterobacterales</taxon>
        <taxon>Enterobacteriaceae</taxon>
        <taxon>Klebsiella/Raoultella group</taxon>
        <taxon>Klebsiella</taxon>
        <taxon>Klebsiella pneumoniae complex</taxon>
    </lineage>
</organism>
<proteinExistence type="predicted"/>
<name>A0A3S4H339_KLEPN</name>
<evidence type="ECO:0000313" key="1">
    <source>
        <dbReference type="EMBL" id="VEB05098.1"/>
    </source>
</evidence>